<dbReference type="InterPro" id="IPR006073">
    <property type="entry name" value="GTP-bd"/>
</dbReference>
<keyword evidence="1" id="KW-1133">Transmembrane helix</keyword>
<dbReference type="GO" id="GO:0005525">
    <property type="term" value="F:GTP binding"/>
    <property type="evidence" value="ECO:0007669"/>
    <property type="project" value="InterPro"/>
</dbReference>
<feature type="transmembrane region" description="Helical" evidence="1">
    <location>
        <begin position="448"/>
        <end position="470"/>
    </location>
</feature>
<name>A0A930YG10_9ACTN</name>
<dbReference type="PANTHER" id="PTHR42698">
    <property type="entry name" value="GTPASE ERA"/>
    <property type="match status" value="1"/>
</dbReference>
<feature type="domain" description="G" evidence="2">
    <location>
        <begin position="64"/>
        <end position="190"/>
    </location>
</feature>
<comment type="caution">
    <text evidence="3">The sequence shown here is derived from an EMBL/GenBank/DDBJ whole genome shotgun (WGS) entry which is preliminary data.</text>
</comment>
<sequence>MTSLLEGAKKLVSRGSDIGARIDGLDAAILASRGRLPDELLDQSQAVLERASSRLWLSPDHTVVAIAGATGSGKSSTFNSLTGLELSAVGVRRPTTSWATACVWGPDGPANPSGAEDLLDWLGIPPRHRVVRDSMLDSRREDDALRGVVLLDLPDHDSTEVSHHLEVDRLVQLADLMIWVLDPQKYADAAVHSRYLAPMAGHKDVMLVILNHVDTVPPDRLDSMLADVRRLLDADGLVGVPVIATSARTGVGLDRLRDEIASRVAAKKAVRTRLEADLRGAAQRMSEATGSAPTPKLSKEHVGELESALADSAGVPTVVQAVHDATRLRANRATGWPLVSWVSRLRPDPLKRLHLDLGSAGKELAGHRATRGRTSAPKPTNVQRARVDSALRAVADDVSRDLPRPWATAVREASLSRHDDLGDRLDLVLGETDLGASRLPAWAGLVRLLQWLLMLTAVGAAGWLGAVFATRYLTYEMPDTPDVAGYPLPVVVLVGAIVLGILFALLCRVLVRRTARRRSRTAERRLRSAISEVTEDLVVKPVREVLAAYETARKGIDQALA</sequence>
<dbReference type="Pfam" id="PF01926">
    <property type="entry name" value="MMR_HSR1"/>
    <property type="match status" value="1"/>
</dbReference>
<gene>
    <name evidence="3" type="ORF">ISU10_04875</name>
</gene>
<dbReference type="GO" id="GO:0019843">
    <property type="term" value="F:rRNA binding"/>
    <property type="evidence" value="ECO:0007669"/>
    <property type="project" value="TreeGrafter"/>
</dbReference>
<dbReference type="PANTHER" id="PTHR42698:SF1">
    <property type="entry name" value="GTPASE ERA, MITOCHONDRIAL"/>
    <property type="match status" value="1"/>
</dbReference>
<organism evidence="3 4">
    <name type="scientific">Nocardioides agariphilus</name>
    <dbReference type="NCBI Taxonomy" id="433664"/>
    <lineage>
        <taxon>Bacteria</taxon>
        <taxon>Bacillati</taxon>
        <taxon>Actinomycetota</taxon>
        <taxon>Actinomycetes</taxon>
        <taxon>Propionibacteriales</taxon>
        <taxon>Nocardioidaceae</taxon>
        <taxon>Nocardioides</taxon>
    </lineage>
</organism>
<dbReference type="RefSeq" id="WP_194695237.1">
    <property type="nucleotide sequence ID" value="NZ_JADKPO010000004.1"/>
</dbReference>
<keyword evidence="1" id="KW-0472">Membrane</keyword>
<dbReference type="AlphaFoldDB" id="A0A930YG10"/>
<evidence type="ECO:0000256" key="1">
    <source>
        <dbReference type="SAM" id="Phobius"/>
    </source>
</evidence>
<keyword evidence="4" id="KW-1185">Reference proteome</keyword>
<dbReference type="Proteomes" id="UP000660668">
    <property type="component" value="Unassembled WGS sequence"/>
</dbReference>
<evidence type="ECO:0000259" key="2">
    <source>
        <dbReference type="Pfam" id="PF01926"/>
    </source>
</evidence>
<dbReference type="SUPFAM" id="SSF52540">
    <property type="entry name" value="P-loop containing nucleoside triphosphate hydrolases"/>
    <property type="match status" value="1"/>
</dbReference>
<dbReference type="Gene3D" id="3.40.50.300">
    <property type="entry name" value="P-loop containing nucleotide triphosphate hydrolases"/>
    <property type="match status" value="1"/>
</dbReference>
<feature type="transmembrane region" description="Helical" evidence="1">
    <location>
        <begin position="490"/>
        <end position="511"/>
    </location>
</feature>
<dbReference type="EMBL" id="JADKPO010000004">
    <property type="protein sequence ID" value="MBF4767096.1"/>
    <property type="molecule type" value="Genomic_DNA"/>
</dbReference>
<proteinExistence type="predicted"/>
<protein>
    <submittedName>
        <fullName evidence="3">50S ribosome-binding GTPase</fullName>
    </submittedName>
</protein>
<reference evidence="3" key="1">
    <citation type="submission" date="2020-11" db="EMBL/GenBank/DDBJ databases">
        <title>Nocardioides cynanchi sp. nov., isolated from soil of rhizosphere of Cynanchum wilfordii.</title>
        <authorList>
            <person name="Lee J.-S."/>
            <person name="Suh M.K."/>
            <person name="Kim J.-S."/>
        </authorList>
    </citation>
    <scope>NUCLEOTIDE SEQUENCE</scope>
    <source>
        <strain evidence="3">KCTC 19276</strain>
    </source>
</reference>
<dbReference type="GO" id="GO:0000028">
    <property type="term" value="P:ribosomal small subunit assembly"/>
    <property type="evidence" value="ECO:0007669"/>
    <property type="project" value="TreeGrafter"/>
</dbReference>
<keyword evidence="1" id="KW-0812">Transmembrane</keyword>
<dbReference type="InterPro" id="IPR027417">
    <property type="entry name" value="P-loop_NTPase"/>
</dbReference>
<dbReference type="GO" id="GO:0043024">
    <property type="term" value="F:ribosomal small subunit binding"/>
    <property type="evidence" value="ECO:0007669"/>
    <property type="project" value="TreeGrafter"/>
</dbReference>
<dbReference type="GO" id="GO:0005829">
    <property type="term" value="C:cytosol"/>
    <property type="evidence" value="ECO:0007669"/>
    <property type="project" value="TreeGrafter"/>
</dbReference>
<dbReference type="InterPro" id="IPR005662">
    <property type="entry name" value="GTPase_Era-like"/>
</dbReference>
<evidence type="ECO:0000313" key="4">
    <source>
        <dbReference type="Proteomes" id="UP000660668"/>
    </source>
</evidence>
<evidence type="ECO:0000313" key="3">
    <source>
        <dbReference type="EMBL" id="MBF4767096.1"/>
    </source>
</evidence>
<accession>A0A930YG10</accession>